<dbReference type="Proteomes" id="UP000282574">
    <property type="component" value="Unassembled WGS sequence"/>
</dbReference>
<dbReference type="EMBL" id="RSCK01000051">
    <property type="protein sequence ID" value="RUT08761.1"/>
    <property type="molecule type" value="Genomic_DNA"/>
</dbReference>
<evidence type="ECO:0000256" key="1">
    <source>
        <dbReference type="ARBA" id="ARBA00022553"/>
    </source>
</evidence>
<dbReference type="InterPro" id="IPR011006">
    <property type="entry name" value="CheY-like_superfamily"/>
</dbReference>
<evidence type="ECO:0000259" key="4">
    <source>
        <dbReference type="PROSITE" id="PS50110"/>
    </source>
</evidence>
<keyword evidence="2" id="KW-0902">Two-component regulatory system</keyword>
<dbReference type="RefSeq" id="WP_015152324.1">
    <property type="nucleotide sequence ID" value="NZ_JAVKZF010000002.1"/>
</dbReference>
<comment type="caution">
    <text evidence="5">The sequence shown here is derived from an EMBL/GenBank/DDBJ whole genome shotgun (WGS) entry which is preliminary data.</text>
</comment>
<feature type="domain" description="Response regulatory" evidence="4">
    <location>
        <begin position="3"/>
        <end position="119"/>
    </location>
</feature>
<dbReference type="PANTHER" id="PTHR44591">
    <property type="entry name" value="STRESS RESPONSE REGULATOR PROTEIN 1"/>
    <property type="match status" value="1"/>
</dbReference>
<evidence type="ECO:0000313" key="6">
    <source>
        <dbReference type="Proteomes" id="UP000282574"/>
    </source>
</evidence>
<name>A0AB37UFY6_9CYAN</name>
<dbReference type="PANTHER" id="PTHR44591:SF14">
    <property type="entry name" value="PROTEIN PILG"/>
    <property type="match status" value="1"/>
</dbReference>
<dbReference type="Pfam" id="PF00072">
    <property type="entry name" value="Response_reg"/>
    <property type="match status" value="1"/>
</dbReference>
<dbReference type="PROSITE" id="PS50110">
    <property type="entry name" value="RESPONSE_REGULATORY"/>
    <property type="match status" value="1"/>
</dbReference>
<evidence type="ECO:0000313" key="5">
    <source>
        <dbReference type="EMBL" id="RUT08761.1"/>
    </source>
</evidence>
<accession>A0AB37UFY6</accession>
<proteinExistence type="predicted"/>
<dbReference type="SMART" id="SM00448">
    <property type="entry name" value="REC"/>
    <property type="match status" value="1"/>
</dbReference>
<dbReference type="AlphaFoldDB" id="A0AB37UFY6"/>
<evidence type="ECO:0000256" key="2">
    <source>
        <dbReference type="ARBA" id="ARBA00023012"/>
    </source>
</evidence>
<keyword evidence="1 3" id="KW-0597">Phosphoprotein</keyword>
<dbReference type="InterPro" id="IPR001789">
    <property type="entry name" value="Sig_transdc_resp-reg_receiver"/>
</dbReference>
<organism evidence="5 6">
    <name type="scientific">Chroococcidiopsis cubana SAG 39.79</name>
    <dbReference type="NCBI Taxonomy" id="388085"/>
    <lineage>
        <taxon>Bacteria</taxon>
        <taxon>Bacillati</taxon>
        <taxon>Cyanobacteriota</taxon>
        <taxon>Cyanophyceae</taxon>
        <taxon>Chroococcidiopsidales</taxon>
        <taxon>Chroococcidiopsidaceae</taxon>
        <taxon>Chroococcidiopsis</taxon>
    </lineage>
</organism>
<protein>
    <submittedName>
        <fullName evidence="5">Response regulator</fullName>
    </submittedName>
</protein>
<reference evidence="5 6" key="1">
    <citation type="journal article" date="2019" name="Genome Biol. Evol.">
        <title>Day and night: Metabolic profiles and evolutionary relationships of six axenic non-marine cyanobacteria.</title>
        <authorList>
            <person name="Will S.E."/>
            <person name="Henke P."/>
            <person name="Boedeker C."/>
            <person name="Huang S."/>
            <person name="Brinkmann H."/>
            <person name="Rohde M."/>
            <person name="Jarek M."/>
            <person name="Friedl T."/>
            <person name="Seufert S."/>
            <person name="Schumacher M."/>
            <person name="Overmann J."/>
            <person name="Neumann-Schaal M."/>
            <person name="Petersen J."/>
        </authorList>
    </citation>
    <scope>NUCLEOTIDE SEQUENCE [LARGE SCALE GENOMIC DNA]</scope>
    <source>
        <strain evidence="5 6">SAG 39.79</strain>
    </source>
</reference>
<dbReference type="GO" id="GO:0000160">
    <property type="term" value="P:phosphorelay signal transduction system"/>
    <property type="evidence" value="ECO:0007669"/>
    <property type="project" value="UniProtKB-KW"/>
</dbReference>
<dbReference type="SUPFAM" id="SSF52172">
    <property type="entry name" value="CheY-like"/>
    <property type="match status" value="1"/>
</dbReference>
<sequence length="120" mass="13041">MSTVLVVDDSMTEMQVITSCLQRGGLSVQTATSGEEALVKISSQKPDVIILDVVLPGRSGFELCRDLKSEAGTSMIPVVMCSTKGSEMDKFWGMKQGADAYITKPIDQEKLLQTVKQLLK</sequence>
<feature type="modified residue" description="4-aspartylphosphate" evidence="3">
    <location>
        <position position="52"/>
    </location>
</feature>
<keyword evidence="6" id="KW-1185">Reference proteome</keyword>
<gene>
    <name evidence="5" type="ORF">DSM107010_46770</name>
</gene>
<evidence type="ECO:0000256" key="3">
    <source>
        <dbReference type="PROSITE-ProRule" id="PRU00169"/>
    </source>
</evidence>
<dbReference type="Gene3D" id="3.40.50.2300">
    <property type="match status" value="1"/>
</dbReference>
<dbReference type="InterPro" id="IPR050595">
    <property type="entry name" value="Bact_response_regulator"/>
</dbReference>